<evidence type="ECO:0000256" key="2">
    <source>
        <dbReference type="ARBA" id="ARBA00023284"/>
    </source>
</evidence>
<keyword evidence="3" id="KW-1133">Transmembrane helix</keyword>
<dbReference type="PANTHER" id="PTHR13544">
    <property type="entry name" value="SELENOPROTEIN T"/>
    <property type="match status" value="1"/>
</dbReference>
<keyword evidence="1" id="KW-0732">Signal</keyword>
<keyword evidence="3" id="KW-0812">Transmembrane</keyword>
<feature type="transmembrane region" description="Helical" evidence="3">
    <location>
        <begin position="69"/>
        <end position="91"/>
    </location>
</feature>
<keyword evidence="5" id="KW-1185">Reference proteome</keyword>
<sequence length="171" mass="19305">MSTKKRAKLSKKPVEIKKTGDIVRVIYDSVSFPTQFSRLEGGIERHFPQLDIVGEDYPLPPTKLQWTRIIFALQAVLTVFIMAGDWLMNAIGFPMSEAFLETFIKYRFVALPMVMVFSPVRQILSNTGAFEVYINDKLVHSSLDSGRSISFENLKAILVQYGFKPVAPAAK</sequence>
<dbReference type="Proteomes" id="UP000243217">
    <property type="component" value="Unassembled WGS sequence"/>
</dbReference>
<dbReference type="GO" id="GO:0045454">
    <property type="term" value="P:cell redox homeostasis"/>
    <property type="evidence" value="ECO:0007669"/>
    <property type="project" value="TreeGrafter"/>
</dbReference>
<dbReference type="GO" id="GO:0005789">
    <property type="term" value="C:endoplasmic reticulum membrane"/>
    <property type="evidence" value="ECO:0007669"/>
    <property type="project" value="TreeGrafter"/>
</dbReference>
<dbReference type="OrthoDB" id="60822at2759"/>
<dbReference type="EMBL" id="JNBS01001857">
    <property type="protein sequence ID" value="OQR98392.1"/>
    <property type="molecule type" value="Genomic_DNA"/>
</dbReference>
<evidence type="ECO:0000256" key="1">
    <source>
        <dbReference type="ARBA" id="ARBA00022729"/>
    </source>
</evidence>
<evidence type="ECO:0000256" key="3">
    <source>
        <dbReference type="SAM" id="Phobius"/>
    </source>
</evidence>
<evidence type="ECO:0000313" key="4">
    <source>
        <dbReference type="EMBL" id="OQR98392.1"/>
    </source>
</evidence>
<evidence type="ECO:0008006" key="6">
    <source>
        <dbReference type="Google" id="ProtNLM"/>
    </source>
</evidence>
<dbReference type="InterPro" id="IPR019389">
    <property type="entry name" value="Selenoprotein_T"/>
</dbReference>
<dbReference type="Gene3D" id="3.40.30.10">
    <property type="entry name" value="Glutaredoxin"/>
    <property type="match status" value="1"/>
</dbReference>
<dbReference type="NCBIfam" id="TIGR02174">
    <property type="entry name" value="CXXU_selWTH"/>
    <property type="match status" value="1"/>
</dbReference>
<gene>
    <name evidence="4" type="ORF">THRCLA_06729</name>
</gene>
<name>A0A1V9ZK77_9STRA</name>
<keyword evidence="2" id="KW-0676">Redox-active center</keyword>
<comment type="caution">
    <text evidence="4">The sequence shown here is derived from an EMBL/GenBank/DDBJ whole genome shotgun (WGS) entry which is preliminary data.</text>
</comment>
<dbReference type="GO" id="GO:0004791">
    <property type="term" value="F:thioredoxin-disulfide reductase (NADPH) activity"/>
    <property type="evidence" value="ECO:0007669"/>
    <property type="project" value="TreeGrafter"/>
</dbReference>
<protein>
    <recommendedName>
        <fullName evidence="6">Selenoprotein T</fullName>
    </recommendedName>
</protein>
<dbReference type="PANTHER" id="PTHR13544:SF0">
    <property type="entry name" value="THIOREDOXIN REDUCTASE-LIKE SELENOPROTEIN T"/>
    <property type="match status" value="1"/>
</dbReference>
<dbReference type="AlphaFoldDB" id="A0A1V9ZK77"/>
<accession>A0A1V9ZK77</accession>
<organism evidence="4 5">
    <name type="scientific">Thraustotheca clavata</name>
    <dbReference type="NCBI Taxonomy" id="74557"/>
    <lineage>
        <taxon>Eukaryota</taxon>
        <taxon>Sar</taxon>
        <taxon>Stramenopiles</taxon>
        <taxon>Oomycota</taxon>
        <taxon>Saprolegniomycetes</taxon>
        <taxon>Saprolegniales</taxon>
        <taxon>Achlyaceae</taxon>
        <taxon>Thraustotheca</taxon>
    </lineage>
</organism>
<reference evidence="4 5" key="1">
    <citation type="journal article" date="2014" name="Genome Biol. Evol.">
        <title>The secreted proteins of Achlya hypogyna and Thraustotheca clavata identify the ancestral oomycete secretome and reveal gene acquisitions by horizontal gene transfer.</title>
        <authorList>
            <person name="Misner I."/>
            <person name="Blouin N."/>
            <person name="Leonard G."/>
            <person name="Richards T.A."/>
            <person name="Lane C.E."/>
        </authorList>
    </citation>
    <scope>NUCLEOTIDE SEQUENCE [LARGE SCALE GENOMIC DNA]</scope>
    <source>
        <strain evidence="4 5">ATCC 34112</strain>
    </source>
</reference>
<evidence type="ECO:0000313" key="5">
    <source>
        <dbReference type="Proteomes" id="UP000243217"/>
    </source>
</evidence>
<proteinExistence type="predicted"/>
<keyword evidence="3" id="KW-0472">Membrane</keyword>
<dbReference type="InterPro" id="IPR011893">
    <property type="entry name" value="Selenoprotein_Rdx-typ"/>
</dbReference>
<dbReference type="Pfam" id="PF10262">
    <property type="entry name" value="Rdx"/>
    <property type="match status" value="1"/>
</dbReference>